<dbReference type="InterPro" id="IPR022627">
    <property type="entry name" value="DUF3502"/>
</dbReference>
<evidence type="ECO:0000313" key="5">
    <source>
        <dbReference type="Proteomes" id="UP000823927"/>
    </source>
</evidence>
<reference evidence="4" key="2">
    <citation type="journal article" date="2021" name="PeerJ">
        <title>Extensive microbial diversity within the chicken gut microbiome revealed by metagenomics and culture.</title>
        <authorList>
            <person name="Gilroy R."/>
            <person name="Ravi A."/>
            <person name="Getino M."/>
            <person name="Pursley I."/>
            <person name="Horton D.L."/>
            <person name="Alikhan N.F."/>
            <person name="Baker D."/>
            <person name="Gharbi K."/>
            <person name="Hall N."/>
            <person name="Watson M."/>
            <person name="Adriaenssens E.M."/>
            <person name="Foster-Nyarko E."/>
            <person name="Jarju S."/>
            <person name="Secka A."/>
            <person name="Antonio M."/>
            <person name="Oren A."/>
            <person name="Chaudhuri R.R."/>
            <person name="La Ragione R."/>
            <person name="Hildebrand F."/>
            <person name="Pallen M.J."/>
        </authorList>
    </citation>
    <scope>NUCLEOTIDE SEQUENCE</scope>
    <source>
        <strain evidence="4">CHK178-757</strain>
    </source>
</reference>
<name>A0A9D1F2E2_9FIRM</name>
<evidence type="ECO:0000259" key="3">
    <source>
        <dbReference type="Pfam" id="PF12010"/>
    </source>
</evidence>
<feature type="compositionally biased region" description="Low complexity" evidence="1">
    <location>
        <begin position="29"/>
        <end position="47"/>
    </location>
</feature>
<dbReference type="PANTHER" id="PTHR43649:SF17">
    <property type="entry name" value="ABC TRANSPORTER SOLUTE BINDING PROTEIN-SUGAR TRANSPORT"/>
    <property type="match status" value="1"/>
</dbReference>
<feature type="region of interest" description="Disordered" evidence="1">
    <location>
        <begin position="25"/>
        <end position="48"/>
    </location>
</feature>
<comment type="caution">
    <text evidence="4">The sequence shown here is derived from an EMBL/GenBank/DDBJ whole genome shotgun (WGS) entry which is preliminary data.</text>
</comment>
<dbReference type="PANTHER" id="PTHR43649">
    <property type="entry name" value="ARABINOSE-BINDING PROTEIN-RELATED"/>
    <property type="match status" value="1"/>
</dbReference>
<dbReference type="InterPro" id="IPR050490">
    <property type="entry name" value="Bact_solute-bd_prot1"/>
</dbReference>
<proteinExistence type="predicted"/>
<gene>
    <name evidence="4" type="ORF">IAB46_02235</name>
</gene>
<feature type="domain" description="DUF3502" evidence="3">
    <location>
        <begin position="457"/>
        <end position="524"/>
    </location>
</feature>
<evidence type="ECO:0000256" key="1">
    <source>
        <dbReference type="SAM" id="MobiDB-lite"/>
    </source>
</evidence>
<evidence type="ECO:0000256" key="2">
    <source>
        <dbReference type="SAM" id="SignalP"/>
    </source>
</evidence>
<dbReference type="SUPFAM" id="SSF53850">
    <property type="entry name" value="Periplasmic binding protein-like II"/>
    <property type="match status" value="1"/>
</dbReference>
<protein>
    <submittedName>
        <fullName evidence="4">ABC transporter substrate-binding protein</fullName>
    </submittedName>
</protein>
<organism evidence="4 5">
    <name type="scientific">Candidatus Scybalocola faecigallinarum</name>
    <dbReference type="NCBI Taxonomy" id="2840941"/>
    <lineage>
        <taxon>Bacteria</taxon>
        <taxon>Bacillati</taxon>
        <taxon>Bacillota</taxon>
        <taxon>Clostridia</taxon>
        <taxon>Lachnospirales</taxon>
        <taxon>Lachnospiraceae</taxon>
        <taxon>Lachnospiraceae incertae sedis</taxon>
        <taxon>Candidatus Scybalocola (ex Gilroy et al. 2021)</taxon>
    </lineage>
</organism>
<feature type="chain" id="PRO_5039174487" evidence="2">
    <location>
        <begin position="21"/>
        <end position="542"/>
    </location>
</feature>
<keyword evidence="2" id="KW-0732">Signal</keyword>
<dbReference type="EMBL" id="DVIT01000011">
    <property type="protein sequence ID" value="HIS46370.1"/>
    <property type="molecule type" value="Genomic_DNA"/>
</dbReference>
<evidence type="ECO:0000313" key="4">
    <source>
        <dbReference type="EMBL" id="HIS46370.1"/>
    </source>
</evidence>
<sequence length="542" mass="58169">MKSIFLVVLMTCALGATSLAACGGGGDGAETSGTSGSPSGDTSAEASESSEDLYNVVMTWPNLTGGVPEGLADVEAAINAITEPEIGVTVTLEPIDFANLASEQSLMISSGEKLDLIVSVGTGVSSLVNSGSIIPLDDLYAQYGADIEAACGVAVEGGGYYDNTLYGIPNAYIQGESYGFVGRKDIFDKYGITIDPDKMYTYEELEEMFATIKEGEGDSFYMIANLTNTTDLFSIMYPVDTLGATTSSGILLFDQNDEDWSDNTTIVNEFATEEYAAYADMMYRWAQAGYIAPDAASNTDTTETLVMGGNYLGQMNWTTPGIEESFSAGTGYEMVAVRIVPPYMVGSRFQNILWSIPITSESPEKAFQFLNLLYADNELDSILQYGLEGVSYEVVEENEYGDKVIQFPEGLDSSTVPYYQAAGVYGDRLSWPVMSPSSVDLNQTLREFNDTITLISPAMGYCFVTDSVQTEYAAVQSVVSQYVPIISAGAIDPATELPEFLDALEAAGINDIIEENQRQFDEWLSVNGAATLDDAGAAAETE</sequence>
<reference evidence="4" key="1">
    <citation type="submission" date="2020-10" db="EMBL/GenBank/DDBJ databases">
        <authorList>
            <person name="Gilroy R."/>
        </authorList>
    </citation>
    <scope>NUCLEOTIDE SEQUENCE</scope>
    <source>
        <strain evidence="4">CHK178-757</strain>
    </source>
</reference>
<dbReference type="Pfam" id="PF12010">
    <property type="entry name" value="DUF3502"/>
    <property type="match status" value="1"/>
</dbReference>
<dbReference type="Gene3D" id="3.40.190.10">
    <property type="entry name" value="Periplasmic binding protein-like II"/>
    <property type="match status" value="1"/>
</dbReference>
<feature type="signal peptide" evidence="2">
    <location>
        <begin position="1"/>
        <end position="20"/>
    </location>
</feature>
<accession>A0A9D1F2E2</accession>
<dbReference type="Proteomes" id="UP000823927">
    <property type="component" value="Unassembled WGS sequence"/>
</dbReference>
<dbReference type="AlphaFoldDB" id="A0A9D1F2E2"/>
<dbReference type="PROSITE" id="PS51257">
    <property type="entry name" value="PROKAR_LIPOPROTEIN"/>
    <property type="match status" value="1"/>
</dbReference>